<dbReference type="EMBL" id="JBBNAF010000017">
    <property type="protein sequence ID" value="KAK9082560.1"/>
    <property type="molecule type" value="Genomic_DNA"/>
</dbReference>
<reference evidence="1 2" key="1">
    <citation type="submission" date="2024-01" db="EMBL/GenBank/DDBJ databases">
        <title>Genome assemblies of Stephania.</title>
        <authorList>
            <person name="Yang L."/>
        </authorList>
    </citation>
    <scope>NUCLEOTIDE SEQUENCE [LARGE SCALE GENOMIC DNA]</scope>
    <source>
        <strain evidence="1">YNDBR</strain>
        <tissue evidence="1">Leaf</tissue>
    </source>
</reference>
<accession>A0AAP0HH63</accession>
<sequence>MNTFPNKRRKQGYLKVPRPNESNYFLAETGKEVKRRRQNVVPVVSPGEATLAAFANRDIRPVAFAARSPLPKGREEEISLTKISSK</sequence>
<organism evidence="1 2">
    <name type="scientific">Stephania yunnanensis</name>
    <dbReference type="NCBI Taxonomy" id="152371"/>
    <lineage>
        <taxon>Eukaryota</taxon>
        <taxon>Viridiplantae</taxon>
        <taxon>Streptophyta</taxon>
        <taxon>Embryophyta</taxon>
        <taxon>Tracheophyta</taxon>
        <taxon>Spermatophyta</taxon>
        <taxon>Magnoliopsida</taxon>
        <taxon>Ranunculales</taxon>
        <taxon>Menispermaceae</taxon>
        <taxon>Menispermoideae</taxon>
        <taxon>Cissampelideae</taxon>
        <taxon>Stephania</taxon>
    </lineage>
</organism>
<comment type="caution">
    <text evidence="1">The sequence shown here is derived from an EMBL/GenBank/DDBJ whole genome shotgun (WGS) entry which is preliminary data.</text>
</comment>
<name>A0AAP0HH63_9MAGN</name>
<proteinExistence type="predicted"/>
<protein>
    <submittedName>
        <fullName evidence="1">Uncharacterized protein</fullName>
    </submittedName>
</protein>
<evidence type="ECO:0000313" key="2">
    <source>
        <dbReference type="Proteomes" id="UP001420932"/>
    </source>
</evidence>
<gene>
    <name evidence="1" type="ORF">Syun_031864</name>
</gene>
<dbReference type="Proteomes" id="UP001420932">
    <property type="component" value="Unassembled WGS sequence"/>
</dbReference>
<dbReference type="AlphaFoldDB" id="A0AAP0HH63"/>
<keyword evidence="2" id="KW-1185">Reference proteome</keyword>
<evidence type="ECO:0000313" key="1">
    <source>
        <dbReference type="EMBL" id="KAK9082560.1"/>
    </source>
</evidence>